<dbReference type="KEGG" id="dya:Dyak_GE28813"/>
<reference evidence="3 4" key="2">
    <citation type="journal article" date="2007" name="PLoS Biol.">
        <title>Principles of genome evolution in the Drosophila melanogaster species group.</title>
        <authorList>
            <person name="Ranz J.M."/>
            <person name="Maurin D."/>
            <person name="Chan Y.S."/>
            <person name="von Grotthuss M."/>
            <person name="Hillier L.W."/>
            <person name="Roote J."/>
            <person name="Ashburner M."/>
            <person name="Bergman C.M."/>
        </authorList>
    </citation>
    <scope>NUCLEOTIDE SEQUENCE [LARGE SCALE GENOMIC DNA]</scope>
    <source>
        <strain evidence="4">Tai18E2 / Tucson 14021-0261.01</strain>
    </source>
</reference>
<feature type="domain" description="Lon N-terminal" evidence="2">
    <location>
        <begin position="1"/>
        <end position="268"/>
    </location>
</feature>
<dbReference type="SMR" id="A0A0R1E8D8"/>
<dbReference type="Pfam" id="PF02190">
    <property type="entry name" value="LON_substr_bdg"/>
    <property type="match status" value="1"/>
</dbReference>
<dbReference type="Gene3D" id="1.20.58.1480">
    <property type="match status" value="1"/>
</dbReference>
<dbReference type="GO" id="GO:0004176">
    <property type="term" value="F:ATP-dependent peptidase activity"/>
    <property type="evidence" value="ECO:0007669"/>
    <property type="project" value="InterPro"/>
</dbReference>
<keyword evidence="4" id="KW-1185">Reference proteome</keyword>
<feature type="non-terminal residue" evidence="3">
    <location>
        <position position="343"/>
    </location>
</feature>
<dbReference type="InterPro" id="IPR046336">
    <property type="entry name" value="Lon_prtase_N_sf"/>
</dbReference>
<dbReference type="InterPro" id="IPR015947">
    <property type="entry name" value="PUA-like_sf"/>
</dbReference>
<dbReference type="SUPFAM" id="SSF88697">
    <property type="entry name" value="PUA domain-like"/>
    <property type="match status" value="2"/>
</dbReference>
<gene>
    <name evidence="3" type="primary">Dyak\GE28813</name>
    <name evidence="3" type="synonym">GE28813</name>
    <name evidence="3" type="ORF">Dyak_GE28813</name>
</gene>
<dbReference type="InterPro" id="IPR027065">
    <property type="entry name" value="Lon_Prtase"/>
</dbReference>
<dbReference type="GO" id="GO:0007005">
    <property type="term" value="P:mitochondrion organization"/>
    <property type="evidence" value="ECO:0007669"/>
    <property type="project" value="TreeGrafter"/>
</dbReference>
<feature type="region of interest" description="Disordered" evidence="1">
    <location>
        <begin position="70"/>
        <end position="166"/>
    </location>
</feature>
<organism evidence="3 4">
    <name type="scientific">Drosophila yakuba</name>
    <name type="common">Fruit fly</name>
    <dbReference type="NCBI Taxonomy" id="7245"/>
    <lineage>
        <taxon>Eukaryota</taxon>
        <taxon>Metazoa</taxon>
        <taxon>Ecdysozoa</taxon>
        <taxon>Arthropoda</taxon>
        <taxon>Hexapoda</taxon>
        <taxon>Insecta</taxon>
        <taxon>Pterygota</taxon>
        <taxon>Neoptera</taxon>
        <taxon>Endopterygota</taxon>
        <taxon>Diptera</taxon>
        <taxon>Brachycera</taxon>
        <taxon>Muscomorpha</taxon>
        <taxon>Ephydroidea</taxon>
        <taxon>Drosophilidae</taxon>
        <taxon>Drosophila</taxon>
        <taxon>Sophophora</taxon>
    </lineage>
</organism>
<dbReference type="AlphaFoldDB" id="A0A0R1E8D8"/>
<name>A0A0R1E8D8_DROYA</name>
<dbReference type="PANTHER" id="PTHR43718:SF2">
    <property type="entry name" value="LON PROTEASE HOMOLOG, MITOCHONDRIAL"/>
    <property type="match status" value="1"/>
</dbReference>
<dbReference type="GO" id="GO:0006515">
    <property type="term" value="P:protein quality control for misfolded or incompletely synthesized proteins"/>
    <property type="evidence" value="ECO:0007669"/>
    <property type="project" value="TreeGrafter"/>
</dbReference>
<reference evidence="3 4" key="1">
    <citation type="journal article" date="2007" name="Nature">
        <title>Evolution of genes and genomes on the Drosophila phylogeny.</title>
        <authorList>
            <consortium name="Drosophila 12 Genomes Consortium"/>
            <person name="Clark A.G."/>
            <person name="Eisen M.B."/>
            <person name="Smith D.R."/>
            <person name="Bergman C.M."/>
            <person name="Oliver B."/>
            <person name="Markow T.A."/>
            <person name="Kaufman T.C."/>
            <person name="Kellis M."/>
            <person name="Gelbart W."/>
            <person name="Iyer V.N."/>
            <person name="Pollard D.A."/>
            <person name="Sackton T.B."/>
            <person name="Larracuente A.M."/>
            <person name="Singh N.D."/>
            <person name="Abad J.P."/>
            <person name="Abt D.N."/>
            <person name="Adryan B."/>
            <person name="Aguade M."/>
            <person name="Akashi H."/>
            <person name="Anderson W.W."/>
            <person name="Aquadro C.F."/>
            <person name="Ardell D.H."/>
            <person name="Arguello R."/>
            <person name="Artieri C.G."/>
            <person name="Barbash D.A."/>
            <person name="Barker D."/>
            <person name="Barsanti P."/>
            <person name="Batterham P."/>
            <person name="Batzoglou S."/>
            <person name="Begun D."/>
            <person name="Bhutkar A."/>
            <person name="Blanco E."/>
            <person name="Bosak S.A."/>
            <person name="Bradley R.K."/>
            <person name="Brand A.D."/>
            <person name="Brent M.R."/>
            <person name="Brooks A.N."/>
            <person name="Brown R.H."/>
            <person name="Butlin R.K."/>
            <person name="Caggese C."/>
            <person name="Calvi B.R."/>
            <person name="Bernardo de Carvalho A."/>
            <person name="Caspi A."/>
            <person name="Castrezana S."/>
            <person name="Celniker S.E."/>
            <person name="Chang J.L."/>
            <person name="Chapple C."/>
            <person name="Chatterji S."/>
            <person name="Chinwalla A."/>
            <person name="Civetta A."/>
            <person name="Clifton S.W."/>
            <person name="Comeron J.M."/>
            <person name="Costello J.C."/>
            <person name="Coyne J.A."/>
            <person name="Daub J."/>
            <person name="David R.G."/>
            <person name="Delcher A.L."/>
            <person name="Delehaunty K."/>
            <person name="Do C.B."/>
            <person name="Ebling H."/>
            <person name="Edwards K."/>
            <person name="Eickbush T."/>
            <person name="Evans J.D."/>
            <person name="Filipski A."/>
            <person name="Findeiss S."/>
            <person name="Freyhult E."/>
            <person name="Fulton L."/>
            <person name="Fulton R."/>
            <person name="Garcia A.C."/>
            <person name="Gardiner A."/>
            <person name="Garfield D.A."/>
            <person name="Garvin B.E."/>
            <person name="Gibson G."/>
            <person name="Gilbert D."/>
            <person name="Gnerre S."/>
            <person name="Godfrey J."/>
            <person name="Good R."/>
            <person name="Gotea V."/>
            <person name="Gravely B."/>
            <person name="Greenberg A.J."/>
            <person name="Griffiths-Jones S."/>
            <person name="Gross S."/>
            <person name="Guigo R."/>
            <person name="Gustafson E.A."/>
            <person name="Haerty W."/>
            <person name="Hahn M.W."/>
            <person name="Halligan D.L."/>
            <person name="Halpern A.L."/>
            <person name="Halter G.M."/>
            <person name="Han M.V."/>
            <person name="Heger A."/>
            <person name="Hillier L."/>
            <person name="Hinrichs A.S."/>
            <person name="Holmes I."/>
            <person name="Hoskins R.A."/>
            <person name="Hubisz M.J."/>
            <person name="Hultmark D."/>
            <person name="Huntley M.A."/>
            <person name="Jaffe D.B."/>
            <person name="Jagadeeshan S."/>
            <person name="Jeck W.R."/>
            <person name="Johnson J."/>
            <person name="Jones C.D."/>
            <person name="Jordan W.C."/>
            <person name="Karpen G.H."/>
            <person name="Kataoka E."/>
            <person name="Keightley P.D."/>
            <person name="Kheradpour P."/>
            <person name="Kirkness E.F."/>
            <person name="Koerich L.B."/>
            <person name="Kristiansen K."/>
            <person name="Kudrna D."/>
            <person name="Kulathinal R.J."/>
            <person name="Kumar S."/>
            <person name="Kwok R."/>
            <person name="Lander E."/>
            <person name="Langley C.H."/>
            <person name="Lapoint R."/>
            <person name="Lazzaro B.P."/>
            <person name="Lee S.J."/>
            <person name="Levesque L."/>
            <person name="Li R."/>
            <person name="Lin C.F."/>
            <person name="Lin M.F."/>
            <person name="Lindblad-Toh K."/>
            <person name="Llopart A."/>
            <person name="Long M."/>
            <person name="Low L."/>
            <person name="Lozovsky E."/>
            <person name="Lu J."/>
            <person name="Luo M."/>
            <person name="Machado C.A."/>
            <person name="Makalowski W."/>
            <person name="Marzo M."/>
            <person name="Matsuda M."/>
            <person name="Matzkin L."/>
            <person name="McAllister B."/>
            <person name="McBride C.S."/>
            <person name="McKernan B."/>
            <person name="McKernan K."/>
            <person name="Mendez-Lago M."/>
            <person name="Minx P."/>
            <person name="Mollenhauer M.U."/>
            <person name="Montooth K."/>
            <person name="Mount S.M."/>
            <person name="Mu X."/>
            <person name="Myers E."/>
            <person name="Negre B."/>
            <person name="Newfeld S."/>
            <person name="Nielsen R."/>
            <person name="Noor M.A."/>
            <person name="O'Grady P."/>
            <person name="Pachter L."/>
            <person name="Papaceit M."/>
            <person name="Parisi M.J."/>
            <person name="Parisi M."/>
            <person name="Parts L."/>
            <person name="Pedersen J.S."/>
            <person name="Pesole G."/>
            <person name="Phillippy A.M."/>
            <person name="Ponting C.P."/>
            <person name="Pop M."/>
            <person name="Porcelli D."/>
            <person name="Powell J.R."/>
            <person name="Prohaska S."/>
            <person name="Pruitt K."/>
            <person name="Puig M."/>
            <person name="Quesneville H."/>
            <person name="Ram K.R."/>
            <person name="Rand D."/>
            <person name="Rasmussen M.D."/>
            <person name="Reed L.K."/>
            <person name="Reenan R."/>
            <person name="Reily A."/>
            <person name="Remington K.A."/>
            <person name="Rieger T.T."/>
            <person name="Ritchie M.G."/>
            <person name="Robin C."/>
            <person name="Rogers Y.H."/>
            <person name="Rohde C."/>
            <person name="Rozas J."/>
            <person name="Rubenfield M.J."/>
            <person name="Ruiz A."/>
            <person name="Russo S."/>
            <person name="Salzberg S.L."/>
            <person name="Sanchez-Gracia A."/>
            <person name="Saranga D.J."/>
            <person name="Sato H."/>
            <person name="Schaeffer S.W."/>
            <person name="Schatz M.C."/>
            <person name="Schlenke T."/>
            <person name="Schwartz R."/>
            <person name="Segarra C."/>
            <person name="Singh R.S."/>
            <person name="Sirot L."/>
            <person name="Sirota M."/>
            <person name="Sisneros N.B."/>
            <person name="Smith C.D."/>
            <person name="Smith T.F."/>
            <person name="Spieth J."/>
            <person name="Stage D.E."/>
            <person name="Stark A."/>
            <person name="Stephan W."/>
            <person name="Strausberg R.L."/>
            <person name="Strempel S."/>
            <person name="Sturgill D."/>
            <person name="Sutton G."/>
            <person name="Sutton G.G."/>
            <person name="Tao W."/>
            <person name="Teichmann S."/>
            <person name="Tobari Y.N."/>
            <person name="Tomimura Y."/>
            <person name="Tsolas J.M."/>
            <person name="Valente V.L."/>
            <person name="Venter E."/>
            <person name="Venter J.C."/>
            <person name="Vicario S."/>
            <person name="Vieira F.G."/>
            <person name="Vilella A.J."/>
            <person name="Villasante A."/>
            <person name="Walenz B."/>
            <person name="Wang J."/>
            <person name="Wasserman M."/>
            <person name="Watts T."/>
            <person name="Wilson D."/>
            <person name="Wilson R.K."/>
            <person name="Wing R.A."/>
            <person name="Wolfner M.F."/>
            <person name="Wong A."/>
            <person name="Wong G.K."/>
            <person name="Wu C.I."/>
            <person name="Wu G."/>
            <person name="Yamamoto D."/>
            <person name="Yang H.P."/>
            <person name="Yang S.P."/>
            <person name="Yorke J.A."/>
            <person name="Yoshida K."/>
            <person name="Zdobnov E."/>
            <person name="Zhang P."/>
            <person name="Zhang Y."/>
            <person name="Zimin A.V."/>
            <person name="Baldwin J."/>
            <person name="Abdouelleil A."/>
            <person name="Abdulkadir J."/>
            <person name="Abebe A."/>
            <person name="Abera B."/>
            <person name="Abreu J."/>
            <person name="Acer S.C."/>
            <person name="Aftuck L."/>
            <person name="Alexander A."/>
            <person name="An P."/>
            <person name="Anderson E."/>
            <person name="Anderson S."/>
            <person name="Arachi H."/>
            <person name="Azer M."/>
            <person name="Bachantsang P."/>
            <person name="Barry A."/>
            <person name="Bayul T."/>
            <person name="Berlin A."/>
            <person name="Bessette D."/>
            <person name="Bloom T."/>
            <person name="Blye J."/>
            <person name="Boguslavskiy L."/>
            <person name="Bonnet C."/>
            <person name="Boukhgalter B."/>
            <person name="Bourzgui I."/>
            <person name="Brown A."/>
            <person name="Cahill P."/>
            <person name="Channer S."/>
            <person name="Cheshatsang Y."/>
            <person name="Chuda L."/>
            <person name="Citroen M."/>
            <person name="Collymore A."/>
            <person name="Cooke P."/>
            <person name="Costello M."/>
            <person name="D'Aco K."/>
            <person name="Daza R."/>
            <person name="De Haan G."/>
            <person name="DeGray S."/>
            <person name="DeMaso C."/>
            <person name="Dhargay N."/>
            <person name="Dooley K."/>
            <person name="Dooley E."/>
            <person name="Doricent M."/>
            <person name="Dorje P."/>
            <person name="Dorjee K."/>
            <person name="Dupes A."/>
            <person name="Elong R."/>
            <person name="Falk J."/>
            <person name="Farina A."/>
            <person name="Faro S."/>
            <person name="Ferguson D."/>
            <person name="Fisher S."/>
            <person name="Foley C.D."/>
            <person name="Franke A."/>
            <person name="Friedrich D."/>
            <person name="Gadbois L."/>
            <person name="Gearin G."/>
            <person name="Gearin C.R."/>
            <person name="Giannoukos G."/>
            <person name="Goode T."/>
            <person name="Graham J."/>
            <person name="Grandbois E."/>
            <person name="Grewal S."/>
            <person name="Gyaltsen K."/>
            <person name="Hafez N."/>
            <person name="Hagos B."/>
            <person name="Hall J."/>
            <person name="Henson C."/>
            <person name="Hollinger A."/>
            <person name="Honan T."/>
            <person name="Huard M.D."/>
            <person name="Hughes L."/>
            <person name="Hurhula B."/>
            <person name="Husby M.E."/>
            <person name="Kamat A."/>
            <person name="Kanga B."/>
            <person name="Kashin S."/>
            <person name="Khazanovich D."/>
            <person name="Kisner P."/>
            <person name="Lance K."/>
            <person name="Lara M."/>
            <person name="Lee W."/>
            <person name="Lennon N."/>
            <person name="Letendre F."/>
            <person name="LeVine R."/>
            <person name="Lipovsky A."/>
            <person name="Liu X."/>
            <person name="Liu J."/>
            <person name="Liu S."/>
            <person name="Lokyitsang T."/>
            <person name="Lokyitsang Y."/>
            <person name="Lubonja R."/>
            <person name="Lui A."/>
            <person name="MacDonald P."/>
            <person name="Magnisalis V."/>
            <person name="Maru K."/>
            <person name="Matthews C."/>
            <person name="McCusker W."/>
            <person name="McDonough S."/>
            <person name="Mehta T."/>
            <person name="Meldrim J."/>
            <person name="Meneus L."/>
            <person name="Mihai O."/>
            <person name="Mihalev A."/>
            <person name="Mihova T."/>
            <person name="Mittelman R."/>
            <person name="Mlenga V."/>
            <person name="Montmayeur A."/>
            <person name="Mulrain L."/>
            <person name="Navidi A."/>
            <person name="Naylor J."/>
            <person name="Negash T."/>
            <person name="Nguyen T."/>
            <person name="Nguyen N."/>
            <person name="Nicol R."/>
            <person name="Norbu C."/>
            <person name="Norbu N."/>
            <person name="Novod N."/>
            <person name="O'Neill B."/>
            <person name="Osman S."/>
            <person name="Markiewicz E."/>
            <person name="Oyono O.L."/>
            <person name="Patti C."/>
            <person name="Phunkhang P."/>
            <person name="Pierre F."/>
            <person name="Priest M."/>
            <person name="Raghuraman S."/>
            <person name="Rege F."/>
            <person name="Reyes R."/>
            <person name="Rise C."/>
            <person name="Rogov P."/>
            <person name="Ross K."/>
            <person name="Ryan E."/>
            <person name="Settipalli S."/>
            <person name="Shea T."/>
            <person name="Sherpa N."/>
            <person name="Shi L."/>
            <person name="Shih D."/>
            <person name="Sparrow T."/>
            <person name="Spaulding J."/>
            <person name="Stalker J."/>
            <person name="Stange-Thomann N."/>
            <person name="Stavropoulos S."/>
            <person name="Stone C."/>
            <person name="Strader C."/>
            <person name="Tesfaye S."/>
            <person name="Thomson T."/>
            <person name="Thoulutsang Y."/>
            <person name="Thoulutsang D."/>
            <person name="Topham K."/>
            <person name="Topping I."/>
            <person name="Tsamla T."/>
            <person name="Vassiliev H."/>
            <person name="Vo A."/>
            <person name="Wangchuk T."/>
            <person name="Wangdi T."/>
            <person name="Weiand M."/>
            <person name="Wilkinson J."/>
            <person name="Wilson A."/>
            <person name="Yadav S."/>
            <person name="Young G."/>
            <person name="Yu Q."/>
            <person name="Zembek L."/>
            <person name="Zhong D."/>
            <person name="Zimmer A."/>
            <person name="Zwirko Z."/>
            <person name="Jaffe D.B."/>
            <person name="Alvarez P."/>
            <person name="Brockman W."/>
            <person name="Butler J."/>
            <person name="Chin C."/>
            <person name="Gnerre S."/>
            <person name="Grabherr M."/>
            <person name="Kleber M."/>
            <person name="Mauceli E."/>
            <person name="MacCallum I."/>
        </authorList>
    </citation>
    <scope>NUCLEOTIDE SEQUENCE [LARGE SCALE GENOMIC DNA]</scope>
    <source>
        <strain evidence="4">Tai18E2 / Tucson 14021-0261.01</strain>
    </source>
</reference>
<dbReference type="Proteomes" id="UP000002282">
    <property type="component" value="Unassembled WGS sequence"/>
</dbReference>
<dbReference type="FunFam" id="1.20.58.1480:FF:000002">
    <property type="entry name" value="Lon protease homolog, mitochondrial"/>
    <property type="match status" value="1"/>
</dbReference>
<dbReference type="EMBL" id="CH891851">
    <property type="protein sequence ID" value="KRK05317.1"/>
    <property type="molecule type" value="Genomic_DNA"/>
</dbReference>
<dbReference type="GO" id="GO:0005759">
    <property type="term" value="C:mitochondrial matrix"/>
    <property type="evidence" value="ECO:0007669"/>
    <property type="project" value="TreeGrafter"/>
</dbReference>
<dbReference type="SMART" id="SM00464">
    <property type="entry name" value="LON"/>
    <property type="match status" value="1"/>
</dbReference>
<dbReference type="PROSITE" id="PS51787">
    <property type="entry name" value="LON_N"/>
    <property type="match status" value="1"/>
</dbReference>
<evidence type="ECO:0000256" key="1">
    <source>
        <dbReference type="SAM" id="MobiDB-lite"/>
    </source>
</evidence>
<evidence type="ECO:0000313" key="4">
    <source>
        <dbReference type="Proteomes" id="UP000002282"/>
    </source>
</evidence>
<dbReference type="GO" id="GO:0003697">
    <property type="term" value="F:single-stranded DNA binding"/>
    <property type="evidence" value="ECO:0007669"/>
    <property type="project" value="TreeGrafter"/>
</dbReference>
<evidence type="ECO:0000259" key="2">
    <source>
        <dbReference type="PROSITE" id="PS51787"/>
    </source>
</evidence>
<accession>A0A0R1E8D8</accession>
<dbReference type="GO" id="GO:0051131">
    <property type="term" value="P:chaperone-mediated protein complex assembly"/>
    <property type="evidence" value="ECO:0007669"/>
    <property type="project" value="TreeGrafter"/>
</dbReference>
<dbReference type="Gene3D" id="2.30.130.40">
    <property type="entry name" value="LON domain-like"/>
    <property type="match status" value="1"/>
</dbReference>
<protein>
    <recommendedName>
        <fullName evidence="2">Lon N-terminal domain-containing protein</fullName>
    </recommendedName>
</protein>
<evidence type="ECO:0000313" key="3">
    <source>
        <dbReference type="EMBL" id="KRK05317.1"/>
    </source>
</evidence>
<dbReference type="GO" id="GO:0004252">
    <property type="term" value="F:serine-type endopeptidase activity"/>
    <property type="evidence" value="ECO:0007669"/>
    <property type="project" value="InterPro"/>
</dbReference>
<sequence length="343" mass="38827">MDLLRRKVKLNQPYVGVFLKKTDGEEELITNLDDVYNLGTFAQIQELQDLGDKLRMVVVAHRRIRITGQVVDDVPPPKPAEDQSTDQADATPIKSARKPRGRIPRNRTGKSRESAAAEEIAQNQTLEPPLKSGQVESSSSPKPLTEGKKVEPETEGNASQSAPSAQPVLIVEVENVKQPIYKQTEEVKALTQEIIKTLRDIITMNPLYRESLQQMLHQNQRVVDNPIYLCDLGASLSAGEPAELQKILEETDIPERLQLALTLLKKELELSRLQQKIGREVEEKVKQQHRKYILQEQLKVIKKELGIEKDDKDAIGEKYREKLKDKVVPEAIMTVIDEELTKL</sequence>
<feature type="compositionally biased region" description="Basic residues" evidence="1">
    <location>
        <begin position="95"/>
        <end position="109"/>
    </location>
</feature>
<dbReference type="OrthoDB" id="2411602at2759"/>
<dbReference type="InterPro" id="IPR003111">
    <property type="entry name" value="Lon_prtase_N"/>
</dbReference>
<dbReference type="GO" id="GO:0005524">
    <property type="term" value="F:ATP binding"/>
    <property type="evidence" value="ECO:0007669"/>
    <property type="project" value="InterPro"/>
</dbReference>
<proteinExistence type="predicted"/>
<dbReference type="PANTHER" id="PTHR43718">
    <property type="entry name" value="LON PROTEASE"/>
    <property type="match status" value="1"/>
</dbReference>